<dbReference type="GO" id="GO:0051131">
    <property type="term" value="P:chaperone-mediated protein complex assembly"/>
    <property type="evidence" value="ECO:0007669"/>
    <property type="project" value="InterPro"/>
</dbReference>
<dbReference type="InterPro" id="IPR042619">
    <property type="entry name" value="BBS10"/>
</dbReference>
<dbReference type="SUPFAM" id="SSF48592">
    <property type="entry name" value="GroEL equatorial domain-like"/>
    <property type="match status" value="1"/>
</dbReference>
<organism evidence="1">
    <name type="scientific">Clastoptera arizonana</name>
    <name type="common">Arizona spittle bug</name>
    <dbReference type="NCBI Taxonomy" id="38151"/>
    <lineage>
        <taxon>Eukaryota</taxon>
        <taxon>Metazoa</taxon>
        <taxon>Ecdysozoa</taxon>
        <taxon>Arthropoda</taxon>
        <taxon>Hexapoda</taxon>
        <taxon>Insecta</taxon>
        <taxon>Pterygota</taxon>
        <taxon>Neoptera</taxon>
        <taxon>Paraneoptera</taxon>
        <taxon>Hemiptera</taxon>
        <taxon>Auchenorrhyncha</taxon>
        <taxon>Cercopoidea</taxon>
        <taxon>Clastopteridae</taxon>
        <taxon>Clastoptera</taxon>
    </lineage>
</organism>
<dbReference type="EMBL" id="GEDC01021643">
    <property type="protein sequence ID" value="JAS15655.1"/>
    <property type="molecule type" value="Transcribed_RNA"/>
</dbReference>
<sequence>MDVHKRSNKILNEAVTFTKDLESVLATAFGPNGRAVLFQNSSGYLTMAKSGESILKSMCSLDSQSPIQNLFLKLTSELHEDIGDGIKSFVFIVNSLLSLNFNFNPGAINQLKKLEQNLNIIVNKYSDSKSEYCYKIIISTFFFTRFTKIVANHLTNITLEFIQQLSYFSL</sequence>
<name>A0A1B6CQU1_9HEMI</name>
<dbReference type="InterPro" id="IPR027413">
    <property type="entry name" value="GROEL-like_equatorial_sf"/>
</dbReference>
<protein>
    <submittedName>
        <fullName evidence="1">Uncharacterized protein</fullName>
    </submittedName>
</protein>
<dbReference type="GO" id="GO:0005524">
    <property type="term" value="F:ATP binding"/>
    <property type="evidence" value="ECO:0007669"/>
    <property type="project" value="InterPro"/>
</dbReference>
<feature type="non-terminal residue" evidence="1">
    <location>
        <position position="170"/>
    </location>
</feature>
<dbReference type="Gene3D" id="1.10.560.10">
    <property type="entry name" value="GroEL-like equatorial domain"/>
    <property type="match status" value="1"/>
</dbReference>
<dbReference type="InterPro" id="IPR002423">
    <property type="entry name" value="Cpn60/GroEL/TCP-1"/>
</dbReference>
<dbReference type="PANTHER" id="PTHR14667:SF2">
    <property type="entry name" value="BARDET-BIEDL SYNDROME 10 PROTEIN"/>
    <property type="match status" value="1"/>
</dbReference>
<evidence type="ECO:0000313" key="1">
    <source>
        <dbReference type="EMBL" id="JAS15655.1"/>
    </source>
</evidence>
<dbReference type="Pfam" id="PF00118">
    <property type="entry name" value="Cpn60_TCP1"/>
    <property type="match status" value="1"/>
</dbReference>
<gene>
    <name evidence="1" type="ORF">g.24829</name>
</gene>
<dbReference type="AlphaFoldDB" id="A0A1B6CQU1"/>
<accession>A0A1B6CQU1</accession>
<reference evidence="1" key="1">
    <citation type="submission" date="2015-12" db="EMBL/GenBank/DDBJ databases">
        <title>De novo transcriptome assembly of four potential Pierce s Disease insect vectors from Arizona vineyards.</title>
        <authorList>
            <person name="Tassone E.E."/>
        </authorList>
    </citation>
    <scope>NUCLEOTIDE SEQUENCE</scope>
</reference>
<proteinExistence type="predicted"/>
<dbReference type="PANTHER" id="PTHR14667">
    <property type="entry name" value="BARDET-BIEDL SYNDROME 10 PROTEIN"/>
    <property type="match status" value="1"/>
</dbReference>